<dbReference type="Proteomes" id="UP000007115">
    <property type="component" value="Unassembled WGS sequence"/>
</dbReference>
<dbReference type="Gene3D" id="1.25.40.20">
    <property type="entry name" value="Ankyrin repeat-containing domain"/>
    <property type="match status" value="1"/>
</dbReference>
<gene>
    <name evidence="5" type="ORF">TRIVIDRAFT_220738</name>
</gene>
<dbReference type="EMBL" id="ABDF02000005">
    <property type="protein sequence ID" value="EHK23474.1"/>
    <property type="molecule type" value="Genomic_DNA"/>
</dbReference>
<proteinExistence type="predicted"/>
<keyword evidence="2" id="KW-0040">ANK repeat</keyword>
<dbReference type="InterPro" id="IPR002110">
    <property type="entry name" value="Ankyrin_rpt"/>
</dbReference>
<dbReference type="SUPFAM" id="SSF52540">
    <property type="entry name" value="P-loop containing nucleoside triphosphate hydrolases"/>
    <property type="match status" value="1"/>
</dbReference>
<sequence length="1312" mass="147651">MYRRPTFRHDTGSFGRPRRSSTINSAYSSHGQDVDPFYGDIESIPQKSNETEQDQTQNQAQKKTLIILASWQSKMDKLTPKQQELFLQNSQPEGFQTFASKLQHIIQKRVDNSKLFEFTRKIKPFYDLVNLVTPVVSAASQSCPVPPSAILGGITCILSLGARLDGYQARIIETLASMAGELSILDKYHTENLFANDPDIQASQIDIVTDVLDFCTTAAKIFFDDDGKERKGLSLLLKAQLKNFDVTFRDIKAEFQRHVIELEKLITLANSRRLRLIQRGIAAVDASNQIKRRQMVAEVKSIDNRRALDEKNSHFLKWLPSLPVGKIQEDTYDRRVKGTGEWLMEHDMFKHWLEESASTLLWIYGKPGCGKSHLASRVIHDLGTQNGESDSALAYLYCSSTRYTVRMDLNSLLGSLLAQICLKLTSADDIESILQITISETRESPSRAQMKEWIRIVLNKFQSCYIIIDGLDECSSFEDKQFEDFCAFITSLVENIPSPPHIKVLVFSRLHYQVIDRAFNHFPQIQVDDGANENDIKSYISEKVDEVNLDPSPEEYQGFAEIKDLMLSKAGGTFLWVRIKVKDFKDIGSVEDIKEALQDPVEGLDEIYGQAIRRILARQKYSRDRALRALLWVANAHRSPSKLELLEALAIKPGRTGLSATQRLPRDFPLSTECFDLIVEVDGYYQLIHASLKDFLLSQDPSLSDYGKDQLNAHDILAETCLTYLTFDVFRSVSKPDVNDLEKLLTQYPFLDYAALYWGKHFALTKGSRTKSLDKLLAILLRTETLVALCIDIIELDELTRGRLSMSSTATPLHLLAIFNLRSLAETMPELQQHINTHDQFHHLPLDYAIIYKARDMVMWLLDIYLRQDGELFATCLDCCQIRLLEQPIKWDWGDVVESLLSLGIDPILVNSEIVPLEMAISQESYSVLDALIKAGLDLETETAGVTPLFWAASKGFLKAVELLITAGADVEHTGPDGWTALHHTAAYGNPYVISELLKGGAKIMSSIPDHGANALHLAADRGNLEAVEQLLDYCENLEFVDALDSYGHTPLMKALQCNDTELALLLLQHGARHDLDEWAQVVPKRFFSELCKQYSETCCVANSSSRTIIATLTSVCEVEMQKDAEEAHNYPETTMDVPPMPAAISDGEDPLEGDILYVILLEALVSFLESTITQSRDKTLRVEGEEQGDEEVVELSPAYEMSWQLSRAILGQASDQDIILSALKTIQKRLETKPKEGIAGETNLMEDSETEIGPDEEESTLKIPENKDIISDSKATNGATVETRTQVRIIDFLLIRNHHLEPSTEANVFGF</sequence>
<evidence type="ECO:0000313" key="5">
    <source>
        <dbReference type="EMBL" id="EHK23474.1"/>
    </source>
</evidence>
<feature type="repeat" description="ANK" evidence="2">
    <location>
        <begin position="1011"/>
        <end position="1043"/>
    </location>
</feature>
<dbReference type="Gene3D" id="3.40.50.300">
    <property type="entry name" value="P-loop containing nucleotide triphosphate hydrolases"/>
    <property type="match status" value="1"/>
</dbReference>
<dbReference type="OrthoDB" id="21416at2759"/>
<dbReference type="InterPro" id="IPR027417">
    <property type="entry name" value="P-loop_NTPase"/>
</dbReference>
<dbReference type="RefSeq" id="XP_013957696.1">
    <property type="nucleotide sequence ID" value="XM_014102221.1"/>
</dbReference>
<dbReference type="SMART" id="SM00248">
    <property type="entry name" value="ANK"/>
    <property type="match status" value="6"/>
</dbReference>
<dbReference type="SUPFAM" id="SSF48403">
    <property type="entry name" value="Ankyrin repeat"/>
    <property type="match status" value="2"/>
</dbReference>
<dbReference type="OMA" id="ISTECAD"/>
<reference evidence="5 6" key="1">
    <citation type="journal article" date="2011" name="Genome Biol.">
        <title>Comparative genome sequence analysis underscores mycoparasitism as the ancestral life style of Trichoderma.</title>
        <authorList>
            <person name="Kubicek C.P."/>
            <person name="Herrera-Estrella A."/>
            <person name="Seidl-Seiboth V."/>
            <person name="Martinez D.A."/>
            <person name="Druzhinina I.S."/>
            <person name="Thon M."/>
            <person name="Zeilinger S."/>
            <person name="Casas-Flores S."/>
            <person name="Horwitz B.A."/>
            <person name="Mukherjee P.K."/>
            <person name="Mukherjee M."/>
            <person name="Kredics L."/>
            <person name="Alcaraz L.D."/>
            <person name="Aerts A."/>
            <person name="Antal Z."/>
            <person name="Atanasova L."/>
            <person name="Cervantes-Badillo M.G."/>
            <person name="Challacombe J."/>
            <person name="Chertkov O."/>
            <person name="McCluskey K."/>
            <person name="Coulpier F."/>
            <person name="Deshpande N."/>
            <person name="von Doehren H."/>
            <person name="Ebbole D.J."/>
            <person name="Esquivel-Naranjo E.U."/>
            <person name="Fekete E."/>
            <person name="Flipphi M."/>
            <person name="Glaser F."/>
            <person name="Gomez-Rodriguez E.Y."/>
            <person name="Gruber S."/>
            <person name="Han C."/>
            <person name="Henrissat B."/>
            <person name="Hermosa R."/>
            <person name="Hernandez-Onate M."/>
            <person name="Karaffa L."/>
            <person name="Kosti I."/>
            <person name="Le Crom S."/>
            <person name="Lindquist E."/>
            <person name="Lucas S."/>
            <person name="Luebeck M."/>
            <person name="Luebeck P.S."/>
            <person name="Margeot A."/>
            <person name="Metz B."/>
            <person name="Misra M."/>
            <person name="Nevalainen H."/>
            <person name="Omann M."/>
            <person name="Packer N."/>
            <person name="Perrone G."/>
            <person name="Uresti-Rivera E.E."/>
            <person name="Salamov A."/>
            <person name="Schmoll M."/>
            <person name="Seiboth B."/>
            <person name="Shapiro H."/>
            <person name="Sukno S."/>
            <person name="Tamayo-Ramos J.A."/>
            <person name="Tisch D."/>
            <person name="Wiest A."/>
            <person name="Wilkinson H.H."/>
            <person name="Zhang M."/>
            <person name="Coutinho P.M."/>
            <person name="Kenerley C.M."/>
            <person name="Monte E."/>
            <person name="Baker S.E."/>
            <person name="Grigoriev I.V."/>
        </authorList>
    </citation>
    <scope>NUCLEOTIDE SEQUENCE [LARGE SCALE GENOMIC DNA]</scope>
    <source>
        <strain evidence="6">Gv29-8 / FGSC 10586</strain>
    </source>
</reference>
<dbReference type="PANTHER" id="PTHR10039">
    <property type="entry name" value="AMELOGENIN"/>
    <property type="match status" value="1"/>
</dbReference>
<dbReference type="GeneID" id="25791502"/>
<dbReference type="Pfam" id="PF00023">
    <property type="entry name" value="Ank"/>
    <property type="match status" value="1"/>
</dbReference>
<dbReference type="Pfam" id="PF24883">
    <property type="entry name" value="NPHP3_N"/>
    <property type="match status" value="1"/>
</dbReference>
<feature type="repeat" description="ANK" evidence="2">
    <location>
        <begin position="1047"/>
        <end position="1079"/>
    </location>
</feature>
<dbReference type="eggNOG" id="KOG4412">
    <property type="taxonomic scope" value="Eukaryota"/>
</dbReference>
<accession>G9MNL8</accession>
<dbReference type="InterPro" id="IPR007111">
    <property type="entry name" value="NACHT_NTPase"/>
</dbReference>
<evidence type="ECO:0000259" key="4">
    <source>
        <dbReference type="PROSITE" id="PS50837"/>
    </source>
</evidence>
<evidence type="ECO:0000256" key="3">
    <source>
        <dbReference type="SAM" id="MobiDB-lite"/>
    </source>
</evidence>
<evidence type="ECO:0000256" key="1">
    <source>
        <dbReference type="ARBA" id="ARBA00022737"/>
    </source>
</evidence>
<feature type="repeat" description="ANK" evidence="2">
    <location>
        <begin position="944"/>
        <end position="976"/>
    </location>
</feature>
<feature type="domain" description="NACHT" evidence="4">
    <location>
        <begin position="359"/>
        <end position="509"/>
    </location>
</feature>
<evidence type="ECO:0000313" key="6">
    <source>
        <dbReference type="Proteomes" id="UP000007115"/>
    </source>
</evidence>
<dbReference type="PROSITE" id="PS50837">
    <property type="entry name" value="NACHT"/>
    <property type="match status" value="1"/>
</dbReference>
<organism evidence="5 6">
    <name type="scientific">Hypocrea virens (strain Gv29-8 / FGSC 10586)</name>
    <name type="common">Gliocladium virens</name>
    <name type="synonym">Trichoderma virens</name>
    <dbReference type="NCBI Taxonomy" id="413071"/>
    <lineage>
        <taxon>Eukaryota</taxon>
        <taxon>Fungi</taxon>
        <taxon>Dikarya</taxon>
        <taxon>Ascomycota</taxon>
        <taxon>Pezizomycotina</taxon>
        <taxon>Sordariomycetes</taxon>
        <taxon>Hypocreomycetidae</taxon>
        <taxon>Hypocreales</taxon>
        <taxon>Hypocreaceae</taxon>
        <taxon>Trichoderma</taxon>
    </lineage>
</organism>
<keyword evidence="6" id="KW-1185">Reference proteome</keyword>
<dbReference type="VEuPathDB" id="FungiDB:TRIVIDRAFT_220738"/>
<dbReference type="InParanoid" id="G9MNL8"/>
<dbReference type="HOGENOM" id="CLU_006188_0_0_1"/>
<dbReference type="InterPro" id="IPR036770">
    <property type="entry name" value="Ankyrin_rpt-contain_sf"/>
</dbReference>
<evidence type="ECO:0000256" key="2">
    <source>
        <dbReference type="PROSITE-ProRule" id="PRU00023"/>
    </source>
</evidence>
<keyword evidence="1" id="KW-0677">Repeat</keyword>
<dbReference type="STRING" id="413071.G9MNL8"/>
<comment type="caution">
    <text evidence="5">The sequence shown here is derived from an EMBL/GenBank/DDBJ whole genome shotgun (WGS) entry which is preliminary data.</text>
</comment>
<protein>
    <submittedName>
        <fullName evidence="5">Pfs NACHT and ankyrin-domain-containing protein</fullName>
    </submittedName>
</protein>
<feature type="compositionally biased region" description="Polar residues" evidence="3">
    <location>
        <begin position="20"/>
        <end position="31"/>
    </location>
</feature>
<dbReference type="PANTHER" id="PTHR10039:SF14">
    <property type="entry name" value="NACHT DOMAIN-CONTAINING PROTEIN"/>
    <property type="match status" value="1"/>
</dbReference>
<dbReference type="Pfam" id="PF12796">
    <property type="entry name" value="Ank_2"/>
    <property type="match status" value="1"/>
</dbReference>
<dbReference type="InterPro" id="IPR056884">
    <property type="entry name" value="NPHP3-like_N"/>
</dbReference>
<name>G9MNL8_HYPVG</name>
<dbReference type="PROSITE" id="PS50088">
    <property type="entry name" value="ANK_REPEAT"/>
    <property type="match status" value="4"/>
</dbReference>
<feature type="region of interest" description="Disordered" evidence="3">
    <location>
        <begin position="1"/>
        <end position="42"/>
    </location>
</feature>
<feature type="repeat" description="ANK" evidence="2">
    <location>
        <begin position="977"/>
        <end position="1004"/>
    </location>
</feature>
<dbReference type="PROSITE" id="PS50297">
    <property type="entry name" value="ANK_REP_REGION"/>
    <property type="match status" value="4"/>
</dbReference>